<evidence type="ECO:0000256" key="1">
    <source>
        <dbReference type="SAM" id="MobiDB-lite"/>
    </source>
</evidence>
<proteinExistence type="predicted"/>
<name>A0A7S1YD82_9STRA</name>
<reference evidence="2" key="1">
    <citation type="submission" date="2021-01" db="EMBL/GenBank/DDBJ databases">
        <authorList>
            <person name="Corre E."/>
            <person name="Pelletier E."/>
            <person name="Niang G."/>
            <person name="Scheremetjew M."/>
            <person name="Finn R."/>
            <person name="Kale V."/>
            <person name="Holt S."/>
            <person name="Cochrane G."/>
            <person name="Meng A."/>
            <person name="Brown T."/>
            <person name="Cohen L."/>
        </authorList>
    </citation>
    <scope>NUCLEOTIDE SEQUENCE</scope>
    <source>
        <strain evidence="2">CCMP 410</strain>
    </source>
</reference>
<feature type="compositionally biased region" description="Basic residues" evidence="1">
    <location>
        <begin position="205"/>
        <end position="223"/>
    </location>
</feature>
<dbReference type="AlphaFoldDB" id="A0A7S1YD82"/>
<protein>
    <submittedName>
        <fullName evidence="2">Uncharacterized protein</fullName>
    </submittedName>
</protein>
<feature type="region of interest" description="Disordered" evidence="1">
    <location>
        <begin position="169"/>
        <end position="223"/>
    </location>
</feature>
<organism evidence="2">
    <name type="scientific">Grammatophora oceanica</name>
    <dbReference type="NCBI Taxonomy" id="210454"/>
    <lineage>
        <taxon>Eukaryota</taxon>
        <taxon>Sar</taxon>
        <taxon>Stramenopiles</taxon>
        <taxon>Ochrophyta</taxon>
        <taxon>Bacillariophyta</taxon>
        <taxon>Fragilariophyceae</taxon>
        <taxon>Fragilariophycidae</taxon>
        <taxon>Rhabdonematales</taxon>
        <taxon>Grammatophoraceae</taxon>
        <taxon>Grammatophora</taxon>
    </lineage>
</organism>
<accession>A0A7S1YD82</accession>
<dbReference type="EMBL" id="HBGK01038287">
    <property type="protein sequence ID" value="CAD9297230.1"/>
    <property type="molecule type" value="Transcribed_RNA"/>
</dbReference>
<gene>
    <name evidence="2" type="ORF">GOCE00092_LOCUS19871</name>
</gene>
<evidence type="ECO:0000313" key="2">
    <source>
        <dbReference type="EMBL" id="CAD9297230.1"/>
    </source>
</evidence>
<sequence>MVFLWRKKDDGSIGVALKPKDCFTIVVPVRQHQRTTIFPSIFSTKSEATTVSSMSEDSAVLEERERQEYERYEAERRARRMQKYAQVQERHELLNQKGGTTKAQKRTYAPPRCCYCVPMSCCTGCCCGMFRWDEDEAIKIPTKDRKRDDGDWSSMGTMATNFFARMMRPLKQPSAMETKQQQQQPERATEQPHNQQSPPPIIKTRSSRTKRSKLFRRRRKSEK</sequence>